<proteinExistence type="predicted"/>
<dbReference type="EMBL" id="SRMB01000001">
    <property type="protein sequence ID" value="TGE27906.1"/>
    <property type="molecule type" value="Genomic_DNA"/>
</dbReference>
<accession>A0A4Z0QEN8</accession>
<organism evidence="1 2">
    <name type="scientific">Hymenobacter metallicola</name>
    <dbReference type="NCBI Taxonomy" id="2563114"/>
    <lineage>
        <taxon>Bacteria</taxon>
        <taxon>Pseudomonadati</taxon>
        <taxon>Bacteroidota</taxon>
        <taxon>Cytophagia</taxon>
        <taxon>Cytophagales</taxon>
        <taxon>Hymenobacteraceae</taxon>
        <taxon>Hymenobacter</taxon>
    </lineage>
</organism>
<dbReference type="AlphaFoldDB" id="A0A4Z0QEN8"/>
<sequence length="207" mass="23910">MEALSHQPLLRRLSPVEQVVVTPVPVANQPLVSDQPLDVALPVQFNTAQGWQLAHRCPSTGEWVEWNWQYKEWFKEGQALSTYKLRDQPLLDELASMFTWVQPYDEDTPMGQYYEYHLVARPGAEPLSAEQVAFPGVHYYTNTTRTAQFLALYQMNYQYDVEAPERAFFRVNIYEIVQVEVADEQALQSRIGRAQQAAIHYNRMIAG</sequence>
<evidence type="ECO:0000313" key="1">
    <source>
        <dbReference type="EMBL" id="TGE27906.1"/>
    </source>
</evidence>
<dbReference type="Proteomes" id="UP000298471">
    <property type="component" value="Unassembled WGS sequence"/>
</dbReference>
<keyword evidence="2" id="KW-1185">Reference proteome</keyword>
<comment type="caution">
    <text evidence="1">The sequence shown here is derived from an EMBL/GenBank/DDBJ whole genome shotgun (WGS) entry which is preliminary data.</text>
</comment>
<name>A0A4Z0QEN8_9BACT</name>
<reference evidence="1 2" key="1">
    <citation type="submission" date="2019-04" db="EMBL/GenBank/DDBJ databases">
        <authorList>
            <person name="Feng G."/>
            <person name="Zhang J."/>
            <person name="Zhu H."/>
        </authorList>
    </citation>
    <scope>NUCLEOTIDE SEQUENCE [LARGE SCALE GENOMIC DNA]</scope>
    <source>
        <strain evidence="1 2">9PBR-1</strain>
    </source>
</reference>
<gene>
    <name evidence="1" type="ORF">E5K02_00120</name>
</gene>
<protein>
    <submittedName>
        <fullName evidence="1">Uncharacterized protein</fullName>
    </submittedName>
</protein>
<dbReference type="OrthoDB" id="9825912at2"/>
<evidence type="ECO:0000313" key="2">
    <source>
        <dbReference type="Proteomes" id="UP000298471"/>
    </source>
</evidence>